<protein>
    <submittedName>
        <fullName evidence="2">Uncharacterized protein</fullName>
    </submittedName>
</protein>
<evidence type="ECO:0000313" key="3">
    <source>
        <dbReference type="Proteomes" id="UP000246085"/>
    </source>
</evidence>
<sequence>MQGIDDYVATYPTAPIHTADLAREFDVSIRTVGGYVSLPMSPGRTIEDWRARKDSNLRPSESKSDALSS</sequence>
<gene>
    <name evidence="2" type="ORF">BRAD3257_3768</name>
</gene>
<dbReference type="AlphaFoldDB" id="A0A2U3Q064"/>
<feature type="region of interest" description="Disordered" evidence="1">
    <location>
        <begin position="47"/>
        <end position="69"/>
    </location>
</feature>
<accession>A0A2U3Q064</accession>
<dbReference type="AntiFam" id="ANF00011">
    <property type="entry name" value="tRNA translation"/>
</dbReference>
<evidence type="ECO:0000256" key="1">
    <source>
        <dbReference type="SAM" id="MobiDB-lite"/>
    </source>
</evidence>
<evidence type="ECO:0000313" key="2">
    <source>
        <dbReference type="EMBL" id="SPP94782.1"/>
    </source>
</evidence>
<dbReference type="KEGG" id="bvz:BRAD3257_3768"/>
<dbReference type="EMBL" id="LS398110">
    <property type="protein sequence ID" value="SPP94782.1"/>
    <property type="molecule type" value="Genomic_DNA"/>
</dbReference>
<proteinExistence type="predicted"/>
<dbReference type="Proteomes" id="UP000246085">
    <property type="component" value="Chromosome BRAD3257"/>
</dbReference>
<reference evidence="2 3" key="1">
    <citation type="submission" date="2018-03" db="EMBL/GenBank/DDBJ databases">
        <authorList>
            <person name="Gully D."/>
        </authorList>
    </citation>
    <scope>NUCLEOTIDE SEQUENCE [LARGE SCALE GENOMIC DNA]</scope>
    <source>
        <strain evidence="2">ORS3257</strain>
    </source>
</reference>
<organism evidence="2 3">
    <name type="scientific">Bradyrhizobium vignae</name>
    <dbReference type="NCBI Taxonomy" id="1549949"/>
    <lineage>
        <taxon>Bacteria</taxon>
        <taxon>Pseudomonadati</taxon>
        <taxon>Pseudomonadota</taxon>
        <taxon>Alphaproteobacteria</taxon>
        <taxon>Hyphomicrobiales</taxon>
        <taxon>Nitrobacteraceae</taxon>
        <taxon>Bradyrhizobium</taxon>
    </lineage>
</organism>
<name>A0A2U3Q064_9BRAD</name>